<dbReference type="STRING" id="485915.Dret_2188"/>
<dbReference type="InterPro" id="IPR050706">
    <property type="entry name" value="Cyclic-di-GMP_PDE-like"/>
</dbReference>
<feature type="domain" description="GGDEF" evidence="2">
    <location>
        <begin position="162"/>
        <end position="306"/>
    </location>
</feature>
<keyword evidence="3" id="KW-0808">Transferase</keyword>
<evidence type="ECO:0000256" key="1">
    <source>
        <dbReference type="PROSITE-ProRule" id="PRU00339"/>
    </source>
</evidence>
<reference evidence="3 4" key="2">
    <citation type="journal article" date="2010" name="Stand. Genomic Sci.">
        <title>Complete genome sequence of Desulfohalobium retbaense type strain (HR(100)).</title>
        <authorList>
            <person name="Spring S."/>
            <person name="Nolan M."/>
            <person name="Lapidus A."/>
            <person name="Glavina Del Rio T."/>
            <person name="Copeland A."/>
            <person name="Tice H."/>
            <person name="Cheng J.F."/>
            <person name="Lucas S."/>
            <person name="Land M."/>
            <person name="Chen F."/>
            <person name="Bruce D."/>
            <person name="Goodwin L."/>
            <person name="Pitluck S."/>
            <person name="Ivanova N."/>
            <person name="Mavromatis K."/>
            <person name="Mikhailova N."/>
            <person name="Pati A."/>
            <person name="Chen A."/>
            <person name="Palaniappan K."/>
            <person name="Hauser L."/>
            <person name="Chang Y.J."/>
            <person name="Jeffries C.D."/>
            <person name="Munk C."/>
            <person name="Kiss H."/>
            <person name="Chain P."/>
            <person name="Han C."/>
            <person name="Brettin T."/>
            <person name="Detter J.C."/>
            <person name="Schuler E."/>
            <person name="Goker M."/>
            <person name="Rohde M."/>
            <person name="Bristow J."/>
            <person name="Eisen J.A."/>
            <person name="Markowitz V."/>
            <person name="Hugenholtz P."/>
            <person name="Kyrpides N.C."/>
            <person name="Klenk H.P."/>
        </authorList>
    </citation>
    <scope>NUCLEOTIDE SEQUENCE [LARGE SCALE GENOMIC DNA]</scope>
    <source>
        <strain evidence="3 4">DSM 5692</strain>
    </source>
</reference>
<organism evidence="3 4">
    <name type="scientific">Desulfohalobium retbaense (strain ATCC 49708 / DSM 5692 / JCM 16813 / HR100)</name>
    <dbReference type="NCBI Taxonomy" id="485915"/>
    <lineage>
        <taxon>Bacteria</taxon>
        <taxon>Pseudomonadati</taxon>
        <taxon>Thermodesulfobacteriota</taxon>
        <taxon>Desulfovibrionia</taxon>
        <taxon>Desulfovibrionales</taxon>
        <taxon>Desulfohalobiaceae</taxon>
        <taxon>Desulfohalobium</taxon>
    </lineage>
</organism>
<dbReference type="AlphaFoldDB" id="C8X4X5"/>
<dbReference type="PANTHER" id="PTHR33121">
    <property type="entry name" value="CYCLIC DI-GMP PHOSPHODIESTERASE PDEF"/>
    <property type="match status" value="1"/>
</dbReference>
<dbReference type="eggNOG" id="COG2199">
    <property type="taxonomic scope" value="Bacteria"/>
</dbReference>
<dbReference type="InterPro" id="IPR043128">
    <property type="entry name" value="Rev_trsase/Diguanyl_cyclase"/>
</dbReference>
<keyword evidence="3" id="KW-0418">Kinase</keyword>
<dbReference type="InterPro" id="IPR029787">
    <property type="entry name" value="Nucleotide_cyclase"/>
</dbReference>
<dbReference type="KEGG" id="drt:Dret_2188"/>
<dbReference type="PANTHER" id="PTHR33121:SF79">
    <property type="entry name" value="CYCLIC DI-GMP PHOSPHODIESTERASE PDED-RELATED"/>
    <property type="match status" value="1"/>
</dbReference>
<dbReference type="GO" id="GO:0004674">
    <property type="term" value="F:protein serine/threonine kinase activity"/>
    <property type="evidence" value="ECO:0007669"/>
    <property type="project" value="UniProtKB-KW"/>
</dbReference>
<reference evidence="4" key="1">
    <citation type="submission" date="2009-09" db="EMBL/GenBank/DDBJ databases">
        <title>The complete chromosome of Desulfohalobium retbaense DSM 5692.</title>
        <authorList>
            <consortium name="US DOE Joint Genome Institute (JGI-PGF)"/>
            <person name="Lucas S."/>
            <person name="Copeland A."/>
            <person name="Lapidus A."/>
            <person name="Glavina del Rio T."/>
            <person name="Dalin E."/>
            <person name="Tice H."/>
            <person name="Bruce D."/>
            <person name="Goodwin L."/>
            <person name="Pitluck S."/>
            <person name="Kyrpides N."/>
            <person name="Mavromatis K."/>
            <person name="Ivanova N."/>
            <person name="Mikhailova N."/>
            <person name="Munk A.C."/>
            <person name="Brettin T."/>
            <person name="Detter J.C."/>
            <person name="Han C."/>
            <person name="Tapia R."/>
            <person name="Larimer F."/>
            <person name="Land M."/>
            <person name="Hauser L."/>
            <person name="Markowitz V."/>
            <person name="Cheng J.-F."/>
            <person name="Hugenholtz P."/>
            <person name="Woyke T."/>
            <person name="Wu D."/>
            <person name="Spring S."/>
            <person name="Klenk H.-P."/>
            <person name="Eisen J.A."/>
        </authorList>
    </citation>
    <scope>NUCLEOTIDE SEQUENCE [LARGE SCALE GENOMIC DNA]</scope>
    <source>
        <strain evidence="4">DSM 5692</strain>
    </source>
</reference>
<proteinExistence type="predicted"/>
<dbReference type="Proteomes" id="UP000001052">
    <property type="component" value="Chromosome"/>
</dbReference>
<dbReference type="Gene3D" id="3.30.70.270">
    <property type="match status" value="2"/>
</dbReference>
<dbReference type="PROSITE" id="PS50005">
    <property type="entry name" value="TPR"/>
    <property type="match status" value="2"/>
</dbReference>
<dbReference type="RefSeq" id="WP_015752613.1">
    <property type="nucleotide sequence ID" value="NC_013223.1"/>
</dbReference>
<dbReference type="Gene3D" id="1.25.40.10">
    <property type="entry name" value="Tetratricopeptide repeat domain"/>
    <property type="match status" value="2"/>
</dbReference>
<name>C8X4X5_DESRD</name>
<dbReference type="OrthoDB" id="5430072at2"/>
<dbReference type="SUPFAM" id="SSF48452">
    <property type="entry name" value="TPR-like"/>
    <property type="match status" value="1"/>
</dbReference>
<dbReference type="Pfam" id="PF14559">
    <property type="entry name" value="TPR_19"/>
    <property type="match status" value="2"/>
</dbReference>
<evidence type="ECO:0000313" key="4">
    <source>
        <dbReference type="Proteomes" id="UP000001052"/>
    </source>
</evidence>
<keyword evidence="4" id="KW-1185">Reference proteome</keyword>
<dbReference type="GO" id="GO:0071111">
    <property type="term" value="F:cyclic-guanylate-specific phosphodiesterase activity"/>
    <property type="evidence" value="ECO:0007669"/>
    <property type="project" value="InterPro"/>
</dbReference>
<keyword evidence="1" id="KW-0802">TPR repeat</keyword>
<gene>
    <name evidence="3" type="ordered locus">Dret_2188</name>
</gene>
<feature type="repeat" description="TPR" evidence="1">
    <location>
        <begin position="597"/>
        <end position="630"/>
    </location>
</feature>
<dbReference type="EMBL" id="CP001734">
    <property type="protein sequence ID" value="ACV69472.1"/>
    <property type="molecule type" value="Genomic_DNA"/>
</dbReference>
<accession>C8X4X5</accession>
<feature type="repeat" description="TPR" evidence="1">
    <location>
        <begin position="631"/>
        <end position="664"/>
    </location>
</feature>
<dbReference type="Pfam" id="PF13432">
    <property type="entry name" value="TPR_16"/>
    <property type="match status" value="1"/>
</dbReference>
<dbReference type="InterPro" id="IPR019734">
    <property type="entry name" value="TPR_rpt"/>
</dbReference>
<dbReference type="InterPro" id="IPR000160">
    <property type="entry name" value="GGDEF_dom"/>
</dbReference>
<dbReference type="SUPFAM" id="SSF55073">
    <property type="entry name" value="Nucleotide cyclase"/>
    <property type="match status" value="2"/>
</dbReference>
<dbReference type="SMART" id="SM00267">
    <property type="entry name" value="GGDEF"/>
    <property type="match status" value="1"/>
</dbReference>
<dbReference type="Pfam" id="PF00990">
    <property type="entry name" value="GGDEF"/>
    <property type="match status" value="1"/>
</dbReference>
<sequence>MSQATHESLSPPLLPVQAQDLLHYQNMLFSSLGEAVSFTGPRLYFPAAEKKADPLYCTPRYEAEARRLFLPLLQGDEPLALFVASDVELDHPEAVLPYLAMLAKLCVEKIALRKMTSLDRLTGLFNAEALGQLLEQEIERVLATLSPGSESALEETFSGHSASVALILVEPDAISRLNTRYGPLFGDQVLTKTAETLRELAPEGAILGRDKQRFYMLWPQASGRRCRQLASHLRLHLAGMVLTHEATGEEIAVSASIGLALFPQDFLGWELQGHGREQSRSLQKKSRKALKSAQKEGGNQIYAFQDLLARGCSILRELPLNRFLIDAGRDIGASEGQHFLVWPPDSPETTEDSDPLPTPKGEVVLVDILEEQSVAEIINQDEPAWTLTTGDRLTLLPDLQEQPTSADTPQSQETSTLAGLPSLREFLKIWSRQRGSHSSFTLLLFGNLGSPTPNDSKQARENQRHLQATAAWVSRFLPENHHIARHSTNSLVAFVPQLDAEQARGLAHSIVEHGRHARELDISAGVAAYPCLDAGRADILSHARKALEHARLLPVPRIATFDSVSLNISADRQFTKGDLYAAMEEYQKSLALDPANTTARNSLGICFARLGKHSAARKEFEAILEQTPDNHIALYNLGCLAMKEGETEAAEAALHRCLSLCPEHVYSRLRLGQLAETRHALTEARKHFAAAAAHSDGEPISHRHLARLAVKEGHPDRAREHLHKALAHNPRDAYAMHLLARLYLEAEENLEVAATLARESALNQPERGEYWDLWRDILRQQGEDERAAAIQTRHPSPFSAS</sequence>
<protein>
    <submittedName>
        <fullName evidence="3">Diguanylate cyclase and serine/threonine protein kinase with TPR repeats</fullName>
    </submittedName>
</protein>
<keyword evidence="3" id="KW-0723">Serine/threonine-protein kinase</keyword>
<dbReference type="CDD" id="cd01949">
    <property type="entry name" value="GGDEF"/>
    <property type="match status" value="1"/>
</dbReference>
<dbReference type="eggNOG" id="COG0457">
    <property type="taxonomic scope" value="Bacteria"/>
</dbReference>
<evidence type="ECO:0000313" key="3">
    <source>
        <dbReference type="EMBL" id="ACV69472.1"/>
    </source>
</evidence>
<dbReference type="HOGENOM" id="CLU_351178_0_0_7"/>
<dbReference type="SMART" id="SM00028">
    <property type="entry name" value="TPR"/>
    <property type="match status" value="4"/>
</dbReference>
<dbReference type="InterPro" id="IPR011990">
    <property type="entry name" value="TPR-like_helical_dom_sf"/>
</dbReference>
<dbReference type="PROSITE" id="PS50887">
    <property type="entry name" value="GGDEF"/>
    <property type="match status" value="1"/>
</dbReference>
<evidence type="ECO:0000259" key="2">
    <source>
        <dbReference type="PROSITE" id="PS50887"/>
    </source>
</evidence>